<dbReference type="EMBL" id="CAADFY010000008">
    <property type="protein sequence ID" value="VFK52388.1"/>
    <property type="molecule type" value="Genomic_DNA"/>
</dbReference>
<evidence type="ECO:0000256" key="2">
    <source>
        <dbReference type="ARBA" id="ARBA00022475"/>
    </source>
</evidence>
<comment type="similarity">
    <text evidence="6">Belongs to the TVP38/TMEM64 family.</text>
</comment>
<dbReference type="PANTHER" id="PTHR12677">
    <property type="entry name" value="GOLGI APPARATUS MEMBRANE PROTEIN TVP38-RELATED"/>
    <property type="match status" value="1"/>
</dbReference>
<feature type="transmembrane region" description="Helical" evidence="6">
    <location>
        <begin position="45"/>
        <end position="70"/>
    </location>
</feature>
<evidence type="ECO:0000313" key="8">
    <source>
        <dbReference type="EMBL" id="VFK52388.1"/>
    </source>
</evidence>
<evidence type="ECO:0000256" key="3">
    <source>
        <dbReference type="ARBA" id="ARBA00022692"/>
    </source>
</evidence>
<feature type="transmembrane region" description="Helical" evidence="6">
    <location>
        <begin position="155"/>
        <end position="178"/>
    </location>
</feature>
<gene>
    <name evidence="10" type="ORF">BECKTUN1418D_GA0071000_12258</name>
    <name evidence="9" type="ORF">BECKTUN1418E_GA0071001_10114</name>
    <name evidence="8" type="ORF">BECKTUN1418F_GA0071002_10084</name>
</gene>
<evidence type="ECO:0000256" key="5">
    <source>
        <dbReference type="ARBA" id="ARBA00023136"/>
    </source>
</evidence>
<dbReference type="EMBL" id="CAADFV010000011">
    <property type="protein sequence ID" value="VFK52902.1"/>
    <property type="molecule type" value="Genomic_DNA"/>
</dbReference>
<evidence type="ECO:0000256" key="1">
    <source>
        <dbReference type="ARBA" id="ARBA00004651"/>
    </source>
</evidence>
<feature type="domain" description="VTT" evidence="7">
    <location>
        <begin position="62"/>
        <end position="178"/>
    </location>
</feature>
<keyword evidence="2 6" id="KW-1003">Cell membrane</keyword>
<dbReference type="GO" id="GO:0005886">
    <property type="term" value="C:plasma membrane"/>
    <property type="evidence" value="ECO:0007669"/>
    <property type="project" value="UniProtKB-SubCell"/>
</dbReference>
<name>A0A450ZGG2_9GAMM</name>
<feature type="transmembrane region" description="Helical" evidence="6">
    <location>
        <begin position="129"/>
        <end position="148"/>
    </location>
</feature>
<proteinExistence type="inferred from homology"/>
<dbReference type="InterPro" id="IPR032816">
    <property type="entry name" value="VTT_dom"/>
</dbReference>
<organism evidence="9">
    <name type="scientific">Candidatus Kentrum sp. TUN</name>
    <dbReference type="NCBI Taxonomy" id="2126343"/>
    <lineage>
        <taxon>Bacteria</taxon>
        <taxon>Pseudomonadati</taxon>
        <taxon>Pseudomonadota</taxon>
        <taxon>Gammaproteobacteria</taxon>
        <taxon>Candidatus Kentrum</taxon>
    </lineage>
</organism>
<evidence type="ECO:0000259" key="7">
    <source>
        <dbReference type="Pfam" id="PF09335"/>
    </source>
</evidence>
<dbReference type="PANTHER" id="PTHR12677:SF59">
    <property type="entry name" value="GOLGI APPARATUS MEMBRANE PROTEIN TVP38-RELATED"/>
    <property type="match status" value="1"/>
</dbReference>
<feature type="transmembrane region" description="Helical" evidence="6">
    <location>
        <begin position="190"/>
        <end position="211"/>
    </location>
</feature>
<evidence type="ECO:0000256" key="4">
    <source>
        <dbReference type="ARBA" id="ARBA00022989"/>
    </source>
</evidence>
<reference evidence="9" key="1">
    <citation type="submission" date="2019-02" db="EMBL/GenBank/DDBJ databases">
        <authorList>
            <person name="Gruber-Vodicka R. H."/>
            <person name="Seah K. B. B."/>
        </authorList>
    </citation>
    <scope>NUCLEOTIDE SEQUENCE</scope>
    <source>
        <strain evidence="10">BECK_BY1</strain>
        <strain evidence="9">BECK_BY2</strain>
        <strain evidence="8">BECK_BY3</strain>
    </source>
</reference>
<accession>A0A450ZGG2</accession>
<evidence type="ECO:0000313" key="10">
    <source>
        <dbReference type="EMBL" id="VFK63779.1"/>
    </source>
</evidence>
<dbReference type="EMBL" id="CAADFX010000225">
    <property type="protein sequence ID" value="VFK63779.1"/>
    <property type="molecule type" value="Genomic_DNA"/>
</dbReference>
<comment type="subcellular location">
    <subcellularLocation>
        <location evidence="1 6">Cell membrane</location>
        <topology evidence="1 6">Multi-pass membrane protein</topology>
    </subcellularLocation>
</comment>
<dbReference type="InterPro" id="IPR015414">
    <property type="entry name" value="TMEM64"/>
</dbReference>
<keyword evidence="3 6" id="KW-0812">Transmembrane</keyword>
<dbReference type="Pfam" id="PF09335">
    <property type="entry name" value="VTT_dom"/>
    <property type="match status" value="1"/>
</dbReference>
<dbReference type="AlphaFoldDB" id="A0A450ZGG2"/>
<evidence type="ECO:0000256" key="6">
    <source>
        <dbReference type="RuleBase" id="RU366058"/>
    </source>
</evidence>
<keyword evidence="4 6" id="KW-1133">Transmembrane helix</keyword>
<feature type="transmembrane region" description="Helical" evidence="6">
    <location>
        <begin position="7"/>
        <end position="25"/>
    </location>
</feature>
<keyword evidence="5 6" id="KW-0472">Membrane</keyword>
<protein>
    <recommendedName>
        <fullName evidence="6">TVP38/TMEM64 family membrane protein</fullName>
    </recommendedName>
</protein>
<feature type="transmembrane region" description="Helical" evidence="6">
    <location>
        <begin position="82"/>
        <end position="103"/>
    </location>
</feature>
<sequence>MNSASRYPRLIFSVVLLVAVGIGLWQGQSLNPAVISQWLSDLGPLSWLMFVLVYAIATVLFLPGSVLTLAGGAFFGPVLGTLLNLTGATIGSMLAFLVARYLGADWVRAKAGPRLGAILDGVEAEGWRFVAFVRLVPLFPFNLLNYILGLTRIPLLSYLVTTWICMFPGAVAYTWIGYVGREAASGGEDLIQKALLALGLLVAVAFLPRLIRRWREKKV</sequence>
<evidence type="ECO:0000313" key="9">
    <source>
        <dbReference type="EMBL" id="VFK52902.1"/>
    </source>
</evidence>